<dbReference type="Proteomes" id="UP000027215">
    <property type="component" value="Chromosome"/>
</dbReference>
<dbReference type="PANTHER" id="PTHR47234">
    <property type="match status" value="1"/>
</dbReference>
<keyword evidence="3" id="KW-0998">Cell outer membrane</keyword>
<dbReference type="PANTHER" id="PTHR47234:SF2">
    <property type="entry name" value="TONB-DEPENDENT RECEPTOR"/>
    <property type="match status" value="1"/>
</dbReference>
<dbReference type="AlphaFoldDB" id="A0A060HBB5"/>
<evidence type="ECO:0000256" key="2">
    <source>
        <dbReference type="ARBA" id="ARBA00023136"/>
    </source>
</evidence>
<evidence type="ECO:0000256" key="5">
    <source>
        <dbReference type="SAM" id="MobiDB-lite"/>
    </source>
</evidence>
<evidence type="ECO:0000256" key="4">
    <source>
        <dbReference type="RuleBase" id="RU003357"/>
    </source>
</evidence>
<dbReference type="Pfam" id="PF07715">
    <property type="entry name" value="Plug"/>
    <property type="match status" value="1"/>
</dbReference>
<keyword evidence="9" id="KW-0675">Receptor</keyword>
<dbReference type="RefSeq" id="WP_020852285.1">
    <property type="nucleotide sequence ID" value="NZ_CP006696.1"/>
</dbReference>
<organism evidence="9 10">
    <name type="scientific">Xylella fastidiosa subsp. sandyi Ann-1</name>
    <dbReference type="NCBI Taxonomy" id="155920"/>
    <lineage>
        <taxon>Bacteria</taxon>
        <taxon>Pseudomonadati</taxon>
        <taxon>Pseudomonadota</taxon>
        <taxon>Gammaproteobacteria</taxon>
        <taxon>Lysobacterales</taxon>
        <taxon>Lysobacteraceae</taxon>
        <taxon>Xylella</taxon>
    </lineage>
</organism>
<name>A0A060HBB5_XYLFS</name>
<feature type="signal peptide" evidence="6">
    <location>
        <begin position="1"/>
        <end position="34"/>
    </location>
</feature>
<protein>
    <submittedName>
        <fullName evidence="9">TonB-denpendent receptor</fullName>
    </submittedName>
</protein>
<evidence type="ECO:0000256" key="6">
    <source>
        <dbReference type="SAM" id="SignalP"/>
    </source>
</evidence>
<accession>A0A060HBB5</accession>
<dbReference type="InterPro" id="IPR012910">
    <property type="entry name" value="Plug_dom"/>
</dbReference>
<proteinExistence type="inferred from homology"/>
<dbReference type="Pfam" id="PF00593">
    <property type="entry name" value="TonB_dep_Rec_b-barrel"/>
    <property type="match status" value="1"/>
</dbReference>
<dbReference type="EMBL" id="CP006696">
    <property type="protein sequence ID" value="AIC10666.1"/>
    <property type="molecule type" value="Genomic_DNA"/>
</dbReference>
<evidence type="ECO:0000256" key="1">
    <source>
        <dbReference type="ARBA" id="ARBA00004442"/>
    </source>
</evidence>
<dbReference type="Gene3D" id="2.40.170.20">
    <property type="entry name" value="TonB-dependent receptor, beta-barrel domain"/>
    <property type="match status" value="1"/>
</dbReference>
<sequence>MKTFSRYTPALNHLALALASTLLLIATYTANATAAESEHSTNEDSKAAPHESKTTELDRVVITGSRIPRAGFDTLEPATVVNRQYIDSFGFTNVADALFSQPGFDSSASVRGNQAGFGAGVSFLGRFGLGSNRQLTLVNGRRLVTSNPPTVFGPGDGGTQVDLNVIPTSLIERTETIGVGGAPTYGSDAISGVTNIILKKNYEGAEVNIGYGLTERGDNARYSYSALLGSNFANSRGNVTIALNADDNAGVLNEARRYYRNGYSMQTNPNAAAIAQFQPGRQYATDGRVNPTIPFNTSNTDGIPGRVLIRNRRINNMTWGGLLYPSTGRYIRDASQQPRGFGPNQDQFLQFDKHGNLVSYNPGVNFGNSSSSGGDGLDFNQTTQVTSQLDRKSVFMLGNYDVTDNISSFFEGSYYTSKALELTDQSIYNAVSFGTGNVNGSGDQSGALNFNIDNPFLSEQNRQALRNLGITDFRLSRASRDLVIGNSSTDTRLWRAVAGLNGHFDAGGHPFTWETSLNHGEGNFDYYRTGLIQQHFINAINVTRNSAGEIVCDSSAAGTTVDPNCVPLNLFGEGVASAAARNYVTTPTHAKAQMKQTVFNANLSGSFIDLPGGKLGFNVGYERRREEGRFTPDEYQRLGLGRTVPTTGSHGAFTTNEYFGEILAPLVNPDAHLPGLHRLDLTAKLRRVNNTVNGWFTAYTYGLQYEPFQGLQLRGNKTRSFRAPAIVELYTSQQPSYSSIPEPCTPANITAGNRPELRQRNCEAFFAYYKGVNPGTFQEAPTTQLGSVSGNPTLENELAKSWTAGIVFQPEWAHGLRVAADWYDIKISNVITQLDSGDITSGCFDNETFNRNDVPNANRFCSMITRDPSTGVASSIRKEYTNGPYINFRGWTAEINYRLDLKELRWGGSGILDLGFYGYFPKNLKYTAAQDIPAEESVGTIDNSKRQFQWNARYLTGPWNFGVSANYKSAALYSLTNTVETRDYLGIPSYTSYDANIGYTFDKHSSLNLAILNATDKMVAFPYVYDGLGRRYMLTFNYKFH</sequence>
<evidence type="ECO:0000259" key="7">
    <source>
        <dbReference type="Pfam" id="PF00593"/>
    </source>
</evidence>
<feature type="domain" description="TonB-dependent receptor-like beta-barrel" evidence="7">
    <location>
        <begin position="460"/>
        <end position="1013"/>
    </location>
</feature>
<comment type="similarity">
    <text evidence="4">Belongs to the TonB-dependent receptor family.</text>
</comment>
<reference evidence="9 10" key="1">
    <citation type="submission" date="2013-08" db="EMBL/GenBank/DDBJ databases">
        <authorList>
            <person name="Stouthamer R."/>
            <person name="Nunney L."/>
        </authorList>
    </citation>
    <scope>NUCLEOTIDE SEQUENCE [LARGE SCALE GENOMIC DNA]</scope>
    <source>
        <strain evidence="10">ann-1</strain>
    </source>
</reference>
<feature type="compositionally biased region" description="Basic and acidic residues" evidence="5">
    <location>
        <begin position="36"/>
        <end position="54"/>
    </location>
</feature>
<feature type="chain" id="PRO_5001583225" evidence="6">
    <location>
        <begin position="35"/>
        <end position="1041"/>
    </location>
</feature>
<keyword evidence="4" id="KW-0798">TonB box</keyword>
<dbReference type="Gene3D" id="2.170.130.10">
    <property type="entry name" value="TonB-dependent receptor, plug domain"/>
    <property type="match status" value="1"/>
</dbReference>
<gene>
    <name evidence="9" type="ORF">D934_12090</name>
</gene>
<keyword evidence="6" id="KW-0732">Signal</keyword>
<feature type="region of interest" description="Disordered" evidence="5">
    <location>
        <begin position="35"/>
        <end position="54"/>
    </location>
</feature>
<keyword evidence="2 4" id="KW-0472">Membrane</keyword>
<dbReference type="PATRIC" id="fig|155920.8.peg.2846"/>
<dbReference type="InterPro" id="IPR037066">
    <property type="entry name" value="Plug_dom_sf"/>
</dbReference>
<evidence type="ECO:0000256" key="3">
    <source>
        <dbReference type="ARBA" id="ARBA00023237"/>
    </source>
</evidence>
<dbReference type="KEGG" id="xfs:D934_12090"/>
<evidence type="ECO:0000313" key="9">
    <source>
        <dbReference type="EMBL" id="AIC10666.1"/>
    </source>
</evidence>
<evidence type="ECO:0000259" key="8">
    <source>
        <dbReference type="Pfam" id="PF07715"/>
    </source>
</evidence>
<dbReference type="SUPFAM" id="SSF56935">
    <property type="entry name" value="Porins"/>
    <property type="match status" value="1"/>
</dbReference>
<dbReference type="GO" id="GO:0009279">
    <property type="term" value="C:cell outer membrane"/>
    <property type="evidence" value="ECO:0007669"/>
    <property type="project" value="UniProtKB-SubCell"/>
</dbReference>
<feature type="domain" description="TonB-dependent receptor plug" evidence="8">
    <location>
        <begin position="73"/>
        <end position="193"/>
    </location>
</feature>
<dbReference type="HOGENOM" id="CLU_010745_0_0_6"/>
<evidence type="ECO:0000313" key="10">
    <source>
        <dbReference type="Proteomes" id="UP000027215"/>
    </source>
</evidence>
<dbReference type="InterPro" id="IPR036942">
    <property type="entry name" value="Beta-barrel_TonB_sf"/>
</dbReference>
<comment type="subcellular location">
    <subcellularLocation>
        <location evidence="1 4">Cell outer membrane</location>
    </subcellularLocation>
</comment>
<dbReference type="InterPro" id="IPR000531">
    <property type="entry name" value="Beta-barrel_TonB"/>
</dbReference>